<proteinExistence type="predicted"/>
<dbReference type="Gene3D" id="3.40.47.10">
    <property type="match status" value="1"/>
</dbReference>
<comment type="caution">
    <text evidence="2">The sequence shown here is derived from an EMBL/GenBank/DDBJ whole genome shotgun (WGS) entry which is preliminary data.</text>
</comment>
<dbReference type="InterPro" id="IPR020841">
    <property type="entry name" value="PKS_Beta-ketoAc_synthase_dom"/>
</dbReference>
<sequence>MNRRVVIIDYCYDYPHKSEGRSGWSVEEQEQIWQTRTEELKRTYGADFTDAGSFPGIFYPSVEQRFKLEHIPQEKSRYLLSSERITLSLFKSLIDRNTIREKSDLLLSLGSSQTDILAKSLYFGLGPEQLVDAMDLLDPLAFLKLLQLPRPAAIELISEASTSGAGALYSAYHKINEGHVDVVLAGGASAMTTPIPVELSHFGIGPNRQTLPFEENTSGHYFSEGGAAFLLKERDLAIADGDTIIAEIRDLTAGTMGSTVYNRNAMKKLVVQSLRNAAIQEDEAVLLDLYGRGNEIDDTAEFSCLRNVQKQYPALKGAYLKEDSHYVVGYYGMIGLCRLLEARQEGRPLQGSTISRPNKFIGCVSEQHWTADTAGYNIVSIPTFSMHGNSYNLVLDLQPSIVGTELAMNGGGK</sequence>
<dbReference type="InterPro" id="IPR014030">
    <property type="entry name" value="Ketoacyl_synth_N"/>
</dbReference>
<dbReference type="SUPFAM" id="SSF53901">
    <property type="entry name" value="Thiolase-like"/>
    <property type="match status" value="2"/>
</dbReference>
<gene>
    <name evidence="2" type="ORF">H8B09_19110</name>
</gene>
<evidence type="ECO:0000313" key="3">
    <source>
        <dbReference type="Proteomes" id="UP000609346"/>
    </source>
</evidence>
<protein>
    <recommendedName>
        <fullName evidence="1">Ketosynthase family 3 (KS3) domain-containing protein</fullName>
    </recommendedName>
</protein>
<feature type="domain" description="Ketosynthase family 3 (KS3)" evidence="1">
    <location>
        <begin position="2"/>
        <end position="397"/>
    </location>
</feature>
<dbReference type="Pfam" id="PF00109">
    <property type="entry name" value="ketoacyl-synt"/>
    <property type="match status" value="1"/>
</dbReference>
<evidence type="ECO:0000313" key="2">
    <source>
        <dbReference type="EMBL" id="MBD3920884.1"/>
    </source>
</evidence>
<name>A0ABR8N360_9BACL</name>
<accession>A0ABR8N360</accession>
<dbReference type="Proteomes" id="UP000609346">
    <property type="component" value="Unassembled WGS sequence"/>
</dbReference>
<dbReference type="InterPro" id="IPR016039">
    <property type="entry name" value="Thiolase-like"/>
</dbReference>
<evidence type="ECO:0000259" key="1">
    <source>
        <dbReference type="PROSITE" id="PS52004"/>
    </source>
</evidence>
<organism evidence="2 3">
    <name type="scientific">Paenibacillus terricola</name>
    <dbReference type="NCBI Taxonomy" id="2763503"/>
    <lineage>
        <taxon>Bacteria</taxon>
        <taxon>Bacillati</taxon>
        <taxon>Bacillota</taxon>
        <taxon>Bacilli</taxon>
        <taxon>Bacillales</taxon>
        <taxon>Paenibacillaceae</taxon>
        <taxon>Paenibacillus</taxon>
    </lineage>
</organism>
<reference evidence="2 3" key="1">
    <citation type="submission" date="2020-09" db="EMBL/GenBank/DDBJ databases">
        <title>Paenibacillus sp. strain PR3 16S rRNA gene Genome sequencing and assembly.</title>
        <authorList>
            <person name="Kim J."/>
        </authorList>
    </citation>
    <scope>NUCLEOTIDE SEQUENCE [LARGE SCALE GENOMIC DNA]</scope>
    <source>
        <strain evidence="2 3">PR3</strain>
    </source>
</reference>
<keyword evidence="3" id="KW-1185">Reference proteome</keyword>
<dbReference type="PROSITE" id="PS52004">
    <property type="entry name" value="KS3_2"/>
    <property type="match status" value="1"/>
</dbReference>
<dbReference type="EMBL" id="JACXZA010000005">
    <property type="protein sequence ID" value="MBD3920884.1"/>
    <property type="molecule type" value="Genomic_DNA"/>
</dbReference>
<dbReference type="RefSeq" id="WP_191205197.1">
    <property type="nucleotide sequence ID" value="NZ_JACXZA010000005.1"/>
</dbReference>